<reference evidence="1 2" key="1">
    <citation type="submission" date="2016-02" db="EMBL/GenBank/DDBJ databases">
        <title>Biosynthesis of antibiotic leucinostatins and their inhibition on Phytophthora in bio-control Purpureocillium lilacinum.</title>
        <authorList>
            <person name="Wang G."/>
            <person name="Liu Z."/>
            <person name="Lin R."/>
            <person name="Li E."/>
            <person name="Mao Z."/>
            <person name="Ling J."/>
            <person name="Yin W."/>
            <person name="Xie B."/>
        </authorList>
    </citation>
    <scope>NUCLEOTIDE SEQUENCE [LARGE SCALE GENOMIC DNA]</scope>
    <source>
        <strain evidence="1">PLFJ-1</strain>
    </source>
</reference>
<comment type="caution">
    <text evidence="1">The sequence shown here is derived from an EMBL/GenBank/DDBJ whole genome shotgun (WGS) entry which is preliminary data.</text>
</comment>
<evidence type="ECO:0000313" key="2">
    <source>
        <dbReference type="Proteomes" id="UP000078340"/>
    </source>
</evidence>
<organism evidence="1 2">
    <name type="scientific">Purpureocillium lilacinum</name>
    <name type="common">Paecilomyces lilacinus</name>
    <dbReference type="NCBI Taxonomy" id="33203"/>
    <lineage>
        <taxon>Eukaryota</taxon>
        <taxon>Fungi</taxon>
        <taxon>Dikarya</taxon>
        <taxon>Ascomycota</taxon>
        <taxon>Pezizomycotina</taxon>
        <taxon>Sordariomycetes</taxon>
        <taxon>Hypocreomycetidae</taxon>
        <taxon>Hypocreales</taxon>
        <taxon>Ophiocordycipitaceae</taxon>
        <taxon>Purpureocillium</taxon>
    </lineage>
</organism>
<dbReference type="EMBL" id="LSBI01000017">
    <property type="protein sequence ID" value="OAQ75086.1"/>
    <property type="molecule type" value="Genomic_DNA"/>
</dbReference>
<name>A0A179GB98_PURLI</name>
<gene>
    <name evidence="1" type="ORF">VFPFJ_10924</name>
</gene>
<dbReference type="AlphaFoldDB" id="A0A179GB98"/>
<accession>A0A179GB98</accession>
<dbReference type="Proteomes" id="UP000078340">
    <property type="component" value="Unassembled WGS sequence"/>
</dbReference>
<sequence length="100" mass="11367">MSPTGNHTNQQIQDAIGRRMYQIFTTTATNQELIHYGEEVLEWYKNPHVTDDSDAIYQLDTVHAMWQAELPTVGDEEALRKISSLRIRISAAAAALQHEN</sequence>
<protein>
    <submittedName>
        <fullName evidence="1">Uncharacterized protein</fullName>
    </submittedName>
</protein>
<proteinExistence type="predicted"/>
<evidence type="ECO:0000313" key="1">
    <source>
        <dbReference type="EMBL" id="OAQ75086.1"/>
    </source>
</evidence>